<evidence type="ECO:0000259" key="5">
    <source>
        <dbReference type="PROSITE" id="PS50887"/>
    </source>
</evidence>
<dbReference type="Pfam" id="PF00563">
    <property type="entry name" value="EAL"/>
    <property type="match status" value="1"/>
</dbReference>
<evidence type="ECO:0000256" key="1">
    <source>
        <dbReference type="ARBA" id="ARBA00001946"/>
    </source>
</evidence>
<dbReference type="Pfam" id="PF13426">
    <property type="entry name" value="PAS_9"/>
    <property type="match status" value="1"/>
</dbReference>
<dbReference type="GO" id="GO:0005886">
    <property type="term" value="C:plasma membrane"/>
    <property type="evidence" value="ECO:0007669"/>
    <property type="project" value="UniProtKB-SubCell"/>
</dbReference>
<dbReference type="Gene3D" id="3.30.450.20">
    <property type="entry name" value="PAS domain"/>
    <property type="match status" value="1"/>
</dbReference>
<dbReference type="FunFam" id="3.30.70.270:FF:000001">
    <property type="entry name" value="Diguanylate cyclase domain protein"/>
    <property type="match status" value="1"/>
</dbReference>
<feature type="domain" description="GGDEF" evidence="5">
    <location>
        <begin position="156"/>
        <end position="288"/>
    </location>
</feature>
<feature type="domain" description="EAL" evidence="4">
    <location>
        <begin position="297"/>
        <end position="551"/>
    </location>
</feature>
<dbReference type="RefSeq" id="WP_150578720.1">
    <property type="nucleotide sequence ID" value="NZ_CABVGX010000001.1"/>
</dbReference>
<sequence>MDEAYRLAVDASAIFSETDLAGNITYVNDQFCAISGYTAEELSGQNHRILNSGHHPHEFFVELWAAILRRKVWKGEICNRAKDGTLYWVESTIIGLLDPATNRVLKYVSIRFEVTEKRQLLQTLQWRAGHDVLTNLPNRFLLTERLDQAIANSYEQQVAVGVLDLDGFKQVNDSYGHAIGDRLLIEVARRLMKVVRGEDVVARLGGDEFVLILNIRNVEEVRVAIQRIMGALSASYYIDRIRIDISASIGLTIYPADDEDADTLLRHADQAMYQAKQNGRNCVRYFDVSLEKAEQIVFDTVARIRLALELNELLLYYQPKVNLRNGTIEGFEALLRWQHPNEGIILPMSFLPRVERTELIVEIGEWVISQALHQITLWAKAGHTWSISINIAAFHFQKRNFSHRLETLLACYPNAPPSSLDIEIVESVVLDDFEQVAQCLAECQKLGVTFSLDDFGTGYSSLSYLKLLPTQTIKIDQSFIRNMLTDKDDLALTKVIIGLAKAFGRKVVAEGVETVAHSERLMNLGCDIAQGYGIAKPMRIEQVCTWAEQYVSHRTLAYSLALPRKTAAWQSRFSNLPAGLAWQVHVEK</sequence>
<evidence type="ECO:0000256" key="2">
    <source>
        <dbReference type="ARBA" id="ARBA00004533"/>
    </source>
</evidence>
<dbReference type="Gene3D" id="3.20.20.450">
    <property type="entry name" value="EAL domain"/>
    <property type="match status" value="1"/>
</dbReference>
<dbReference type="OrthoDB" id="9804951at2"/>
<evidence type="ECO:0000259" key="4">
    <source>
        <dbReference type="PROSITE" id="PS50883"/>
    </source>
</evidence>
<name>A0A5E6P8U4_PSEFL</name>
<proteinExistence type="predicted"/>
<evidence type="ECO:0008006" key="8">
    <source>
        <dbReference type="Google" id="ProtNLM"/>
    </source>
</evidence>
<dbReference type="InterPro" id="IPR001633">
    <property type="entry name" value="EAL_dom"/>
</dbReference>
<dbReference type="SMART" id="SM00267">
    <property type="entry name" value="GGDEF"/>
    <property type="match status" value="1"/>
</dbReference>
<dbReference type="CDD" id="cd00130">
    <property type="entry name" value="PAS"/>
    <property type="match status" value="1"/>
</dbReference>
<dbReference type="PROSITE" id="PS50112">
    <property type="entry name" value="PAS"/>
    <property type="match status" value="1"/>
</dbReference>
<dbReference type="InterPro" id="IPR043128">
    <property type="entry name" value="Rev_trsase/Diguanyl_cyclase"/>
</dbReference>
<evidence type="ECO:0000313" key="6">
    <source>
        <dbReference type="EMBL" id="VVM39511.1"/>
    </source>
</evidence>
<gene>
    <name evidence="6" type="ORF">PS645_00197</name>
</gene>
<reference evidence="6 7" key="1">
    <citation type="submission" date="2019-09" db="EMBL/GenBank/DDBJ databases">
        <authorList>
            <person name="Chandra G."/>
            <person name="Truman W A."/>
        </authorList>
    </citation>
    <scope>NUCLEOTIDE SEQUENCE [LARGE SCALE GENOMIC DNA]</scope>
    <source>
        <strain evidence="6">PS645</strain>
    </source>
</reference>
<dbReference type="PROSITE" id="PS50887">
    <property type="entry name" value="GGDEF"/>
    <property type="match status" value="1"/>
</dbReference>
<dbReference type="Pfam" id="PF00990">
    <property type="entry name" value="GGDEF"/>
    <property type="match status" value="1"/>
</dbReference>
<dbReference type="InterPro" id="IPR000014">
    <property type="entry name" value="PAS"/>
</dbReference>
<dbReference type="SUPFAM" id="SSF55073">
    <property type="entry name" value="Nucleotide cyclase"/>
    <property type="match status" value="1"/>
</dbReference>
<evidence type="ECO:0000259" key="3">
    <source>
        <dbReference type="PROSITE" id="PS50112"/>
    </source>
</evidence>
<dbReference type="SUPFAM" id="SSF141868">
    <property type="entry name" value="EAL domain-like"/>
    <property type="match status" value="1"/>
</dbReference>
<evidence type="ECO:0000313" key="7">
    <source>
        <dbReference type="Proteomes" id="UP000325607"/>
    </source>
</evidence>
<dbReference type="CDD" id="cd01949">
    <property type="entry name" value="GGDEF"/>
    <property type="match status" value="1"/>
</dbReference>
<dbReference type="GO" id="GO:0003824">
    <property type="term" value="F:catalytic activity"/>
    <property type="evidence" value="ECO:0007669"/>
    <property type="project" value="UniProtKB-ARBA"/>
</dbReference>
<dbReference type="InterPro" id="IPR000160">
    <property type="entry name" value="GGDEF_dom"/>
</dbReference>
<dbReference type="InterPro" id="IPR035965">
    <property type="entry name" value="PAS-like_dom_sf"/>
</dbReference>
<dbReference type="Proteomes" id="UP000325607">
    <property type="component" value="Unassembled WGS sequence"/>
</dbReference>
<dbReference type="EMBL" id="CABVGX010000001">
    <property type="protein sequence ID" value="VVM39511.1"/>
    <property type="molecule type" value="Genomic_DNA"/>
</dbReference>
<dbReference type="CDD" id="cd01948">
    <property type="entry name" value="EAL"/>
    <property type="match status" value="1"/>
</dbReference>
<dbReference type="PANTHER" id="PTHR44757:SF2">
    <property type="entry name" value="BIOFILM ARCHITECTURE MAINTENANCE PROTEIN MBAA"/>
    <property type="match status" value="1"/>
</dbReference>
<dbReference type="InterPro" id="IPR029787">
    <property type="entry name" value="Nucleotide_cyclase"/>
</dbReference>
<organism evidence="6 7">
    <name type="scientific">Pseudomonas fluorescens</name>
    <dbReference type="NCBI Taxonomy" id="294"/>
    <lineage>
        <taxon>Bacteria</taxon>
        <taxon>Pseudomonadati</taxon>
        <taxon>Pseudomonadota</taxon>
        <taxon>Gammaproteobacteria</taxon>
        <taxon>Pseudomonadales</taxon>
        <taxon>Pseudomonadaceae</taxon>
        <taxon>Pseudomonas</taxon>
    </lineage>
</organism>
<protein>
    <recommendedName>
        <fullName evidence="8">Diguanylate cyclase</fullName>
    </recommendedName>
</protein>
<dbReference type="NCBIfam" id="TIGR00254">
    <property type="entry name" value="GGDEF"/>
    <property type="match status" value="1"/>
</dbReference>
<dbReference type="SMART" id="SM00091">
    <property type="entry name" value="PAS"/>
    <property type="match status" value="1"/>
</dbReference>
<dbReference type="PROSITE" id="PS50883">
    <property type="entry name" value="EAL"/>
    <property type="match status" value="1"/>
</dbReference>
<comment type="subcellular location">
    <subcellularLocation>
        <location evidence="2">Cell inner membrane</location>
    </subcellularLocation>
</comment>
<feature type="domain" description="PAS" evidence="3">
    <location>
        <begin position="19"/>
        <end position="58"/>
    </location>
</feature>
<dbReference type="NCBIfam" id="TIGR00229">
    <property type="entry name" value="sensory_box"/>
    <property type="match status" value="1"/>
</dbReference>
<comment type="cofactor">
    <cofactor evidence="1">
        <name>Mg(2+)</name>
        <dbReference type="ChEBI" id="CHEBI:18420"/>
    </cofactor>
</comment>
<dbReference type="PANTHER" id="PTHR44757">
    <property type="entry name" value="DIGUANYLATE CYCLASE DGCP"/>
    <property type="match status" value="1"/>
</dbReference>
<dbReference type="InterPro" id="IPR052155">
    <property type="entry name" value="Biofilm_reg_signaling"/>
</dbReference>
<dbReference type="AlphaFoldDB" id="A0A5E6P8U4"/>
<dbReference type="SUPFAM" id="SSF55785">
    <property type="entry name" value="PYP-like sensor domain (PAS domain)"/>
    <property type="match status" value="1"/>
</dbReference>
<accession>A0A5E6P8U4</accession>
<dbReference type="InterPro" id="IPR035919">
    <property type="entry name" value="EAL_sf"/>
</dbReference>
<dbReference type="Gene3D" id="3.30.70.270">
    <property type="match status" value="1"/>
</dbReference>
<dbReference type="SMART" id="SM00052">
    <property type="entry name" value="EAL"/>
    <property type="match status" value="1"/>
</dbReference>